<dbReference type="PROSITE" id="PS51186">
    <property type="entry name" value="GNAT"/>
    <property type="match status" value="1"/>
</dbReference>
<accession>A0A4S2N8I7</accession>
<dbReference type="GO" id="GO:0016747">
    <property type="term" value="F:acyltransferase activity, transferring groups other than amino-acyl groups"/>
    <property type="evidence" value="ECO:0007669"/>
    <property type="project" value="InterPro"/>
</dbReference>
<dbReference type="SUPFAM" id="SSF55729">
    <property type="entry name" value="Acyl-CoA N-acyltransferases (Nat)"/>
    <property type="match status" value="1"/>
</dbReference>
<dbReference type="Proteomes" id="UP000298138">
    <property type="component" value="Unassembled WGS sequence"/>
</dbReference>
<protein>
    <submittedName>
        <fullName evidence="2">Acyl-CoA N-acyltransferase</fullName>
    </submittedName>
</protein>
<proteinExistence type="predicted"/>
<keyword evidence="3" id="KW-1185">Reference proteome</keyword>
<organism evidence="2 3">
    <name type="scientific">Ascodesmis nigricans</name>
    <dbReference type="NCBI Taxonomy" id="341454"/>
    <lineage>
        <taxon>Eukaryota</taxon>
        <taxon>Fungi</taxon>
        <taxon>Dikarya</taxon>
        <taxon>Ascomycota</taxon>
        <taxon>Pezizomycotina</taxon>
        <taxon>Pezizomycetes</taxon>
        <taxon>Pezizales</taxon>
        <taxon>Ascodesmidaceae</taxon>
        <taxon>Ascodesmis</taxon>
    </lineage>
</organism>
<dbReference type="STRING" id="341454.A0A4S2N8I7"/>
<dbReference type="OrthoDB" id="4738875at2759"/>
<dbReference type="AlphaFoldDB" id="A0A4S2N8I7"/>
<dbReference type="InterPro" id="IPR000182">
    <property type="entry name" value="GNAT_dom"/>
</dbReference>
<dbReference type="EMBL" id="ML220112">
    <property type="protein sequence ID" value="TGZ85712.1"/>
    <property type="molecule type" value="Genomic_DNA"/>
</dbReference>
<keyword evidence="2" id="KW-0808">Transferase</keyword>
<dbReference type="Gene3D" id="3.40.630.30">
    <property type="match status" value="1"/>
</dbReference>
<evidence type="ECO:0000313" key="2">
    <source>
        <dbReference type="EMBL" id="TGZ85712.1"/>
    </source>
</evidence>
<gene>
    <name evidence="2" type="ORF">EX30DRAFT_338041</name>
</gene>
<dbReference type="PANTHER" id="PTHR42791">
    <property type="entry name" value="GNAT FAMILY ACETYLTRANSFERASE"/>
    <property type="match status" value="1"/>
</dbReference>
<dbReference type="CDD" id="cd04301">
    <property type="entry name" value="NAT_SF"/>
    <property type="match status" value="1"/>
</dbReference>
<dbReference type="PANTHER" id="PTHR42791:SF1">
    <property type="entry name" value="N-ACETYLTRANSFERASE DOMAIN-CONTAINING PROTEIN"/>
    <property type="match status" value="1"/>
</dbReference>
<feature type="domain" description="N-acetyltransferase" evidence="1">
    <location>
        <begin position="85"/>
        <end position="217"/>
    </location>
</feature>
<keyword evidence="2" id="KW-0012">Acyltransferase</keyword>
<dbReference type="InParanoid" id="A0A4S2N8I7"/>
<evidence type="ECO:0000313" key="3">
    <source>
        <dbReference type="Proteomes" id="UP000298138"/>
    </source>
</evidence>
<dbReference type="InterPro" id="IPR016181">
    <property type="entry name" value="Acyl_CoA_acyltransferase"/>
</dbReference>
<name>A0A4S2N8I7_9PEZI</name>
<evidence type="ECO:0000259" key="1">
    <source>
        <dbReference type="PROSITE" id="PS51186"/>
    </source>
</evidence>
<dbReference type="InterPro" id="IPR052523">
    <property type="entry name" value="Trichothecene_AcTrans"/>
</dbReference>
<reference evidence="2 3" key="1">
    <citation type="submission" date="2019-04" db="EMBL/GenBank/DDBJ databases">
        <title>Comparative genomics and transcriptomics to analyze fruiting body development in filamentous ascomycetes.</title>
        <authorList>
            <consortium name="DOE Joint Genome Institute"/>
            <person name="Lutkenhaus R."/>
            <person name="Traeger S."/>
            <person name="Breuer J."/>
            <person name="Kuo A."/>
            <person name="Lipzen A."/>
            <person name="Pangilinan J."/>
            <person name="Dilworth D."/>
            <person name="Sandor L."/>
            <person name="Poggeler S."/>
            <person name="Barry K."/>
            <person name="Grigoriev I.V."/>
            <person name="Nowrousian M."/>
        </authorList>
    </citation>
    <scope>NUCLEOTIDE SEQUENCE [LARGE SCALE GENOMIC DNA]</scope>
    <source>
        <strain evidence="2 3">CBS 389.68</strain>
    </source>
</reference>
<sequence length="227" mass="25799">MRTRIATLADAEVIAEVQCAAFMEDRLFVTIYPHRKDYPEDFQRARAELTRQRLLDPNMITFVAEDEETGRMAGIAMWKKLNSSEPVNPHNGVLMDLERVLENASQKVSRVLRRNRAEDPSKLKLVYGVMDAGKTKYVKDQTTWYLNILAVHPDFQKRGVGKTLCRRGMELAEKDGIPTYLEASAQGEGMYRNLGWKDVGSVPGDFGVMMVMAWYPTECKVRFGGEA</sequence>
<dbReference type="Pfam" id="PF00583">
    <property type="entry name" value="Acetyltransf_1"/>
    <property type="match status" value="1"/>
</dbReference>